<dbReference type="Gene3D" id="3.40.630.30">
    <property type="match status" value="1"/>
</dbReference>
<accession>A0A1G7VRT1</accession>
<dbReference type="STRING" id="470826.SAMN04488027_10498"/>
<evidence type="ECO:0000313" key="3">
    <source>
        <dbReference type="Proteomes" id="UP000199296"/>
    </source>
</evidence>
<dbReference type="Proteomes" id="UP000199296">
    <property type="component" value="Unassembled WGS sequence"/>
</dbReference>
<keyword evidence="3" id="KW-1185">Reference proteome</keyword>
<dbReference type="EMBL" id="FNCW01000004">
    <property type="protein sequence ID" value="SDG62474.1"/>
    <property type="molecule type" value="Genomic_DNA"/>
</dbReference>
<dbReference type="Pfam" id="PF13673">
    <property type="entry name" value="Acetyltransf_10"/>
    <property type="match status" value="1"/>
</dbReference>
<keyword evidence="2" id="KW-0808">Transferase</keyword>
<dbReference type="InterPro" id="IPR016181">
    <property type="entry name" value="Acyl_CoA_acyltransferase"/>
</dbReference>
<dbReference type="AlphaFoldDB" id="A0A1G7VRT1"/>
<dbReference type="CDD" id="cd04301">
    <property type="entry name" value="NAT_SF"/>
    <property type="match status" value="1"/>
</dbReference>
<dbReference type="PROSITE" id="PS51186">
    <property type="entry name" value="GNAT"/>
    <property type="match status" value="1"/>
</dbReference>
<reference evidence="2 3" key="1">
    <citation type="submission" date="2016-10" db="EMBL/GenBank/DDBJ databases">
        <authorList>
            <person name="de Groot N.N."/>
        </authorList>
    </citation>
    <scope>NUCLEOTIDE SEQUENCE [LARGE SCALE GENOMIC DNA]</scope>
    <source>
        <strain evidence="2 3">DSM 19803</strain>
    </source>
</reference>
<protein>
    <submittedName>
        <fullName evidence="2">Acetyltransferase (GNAT) domain-containing protein</fullName>
    </submittedName>
</protein>
<evidence type="ECO:0000313" key="2">
    <source>
        <dbReference type="EMBL" id="SDG62474.1"/>
    </source>
</evidence>
<proteinExistence type="predicted"/>
<feature type="domain" description="N-acetyltransferase" evidence="1">
    <location>
        <begin position="1"/>
        <end position="116"/>
    </location>
</feature>
<dbReference type="InterPro" id="IPR000182">
    <property type="entry name" value="GNAT_dom"/>
</dbReference>
<organism evidence="2 3">
    <name type="scientific">Psychroflexus sediminis</name>
    <dbReference type="NCBI Taxonomy" id="470826"/>
    <lineage>
        <taxon>Bacteria</taxon>
        <taxon>Pseudomonadati</taxon>
        <taxon>Bacteroidota</taxon>
        <taxon>Flavobacteriia</taxon>
        <taxon>Flavobacteriales</taxon>
        <taxon>Flavobacteriaceae</taxon>
        <taxon>Psychroflexus</taxon>
    </lineage>
</organism>
<dbReference type="GO" id="GO:0016747">
    <property type="term" value="F:acyltransferase activity, transferring groups other than amino-acyl groups"/>
    <property type="evidence" value="ECO:0007669"/>
    <property type="project" value="InterPro"/>
</dbReference>
<name>A0A1G7VRT1_9FLAO</name>
<gene>
    <name evidence="2" type="ORF">SAMN04488027_10498</name>
</gene>
<dbReference type="SUPFAM" id="SSF55729">
    <property type="entry name" value="Acyl-CoA N-acyltransferases (Nat)"/>
    <property type="match status" value="1"/>
</dbReference>
<sequence length="116" mass="13322">MEGDDSKSTKHIGAFMGSRCVGILSLFLSRTNKLKSHSQYQLRGMAVEPQFHGQDIGRKLVLFSECELKKMNVEMLWCNAREIAVGFYKKLNFEIISDQFHIPEVGPHVLMYKRLS</sequence>
<evidence type="ECO:0000259" key="1">
    <source>
        <dbReference type="PROSITE" id="PS51186"/>
    </source>
</evidence>